<accession>A0A4R1MYY1</accession>
<dbReference type="InterPro" id="IPR025664">
    <property type="entry name" value="Spore_III_AC/AD"/>
</dbReference>
<dbReference type="OrthoDB" id="1682150at2"/>
<keyword evidence="1" id="KW-0472">Membrane</keyword>
<keyword evidence="3" id="KW-1185">Reference proteome</keyword>
<keyword evidence="1" id="KW-1133">Transmembrane helix</keyword>
<dbReference type="EMBL" id="SMGQ01000011">
    <property type="protein sequence ID" value="TCK98365.1"/>
    <property type="molecule type" value="Genomic_DNA"/>
</dbReference>
<proteinExistence type="predicted"/>
<organism evidence="2 3">
    <name type="scientific">Natranaerovirga hydrolytica</name>
    <dbReference type="NCBI Taxonomy" id="680378"/>
    <lineage>
        <taxon>Bacteria</taxon>
        <taxon>Bacillati</taxon>
        <taxon>Bacillota</taxon>
        <taxon>Clostridia</taxon>
        <taxon>Lachnospirales</taxon>
        <taxon>Natranaerovirgaceae</taxon>
        <taxon>Natranaerovirga</taxon>
    </lineage>
</organism>
<evidence type="ECO:0000313" key="2">
    <source>
        <dbReference type="EMBL" id="TCK98365.1"/>
    </source>
</evidence>
<dbReference type="Proteomes" id="UP000294545">
    <property type="component" value="Unassembled WGS sequence"/>
</dbReference>
<evidence type="ECO:0000313" key="3">
    <source>
        <dbReference type="Proteomes" id="UP000294545"/>
    </source>
</evidence>
<name>A0A4R1MYY1_9FIRM</name>
<keyword evidence="1" id="KW-0812">Transmembrane</keyword>
<evidence type="ECO:0000256" key="1">
    <source>
        <dbReference type="SAM" id="Phobius"/>
    </source>
</evidence>
<feature type="transmembrane region" description="Helical" evidence="1">
    <location>
        <begin position="106"/>
        <end position="126"/>
    </location>
</feature>
<dbReference type="InterPro" id="IPR014211">
    <property type="entry name" value="Spore_III_AD"/>
</dbReference>
<dbReference type="Pfam" id="PF06686">
    <property type="entry name" value="SpoIIIAC"/>
    <property type="match status" value="2"/>
</dbReference>
<comment type="caution">
    <text evidence="2">The sequence shown here is derived from an EMBL/GenBank/DDBJ whole genome shotgun (WGS) entry which is preliminary data.</text>
</comment>
<dbReference type="NCBIfam" id="TIGR02849">
    <property type="entry name" value="spore_III_AD"/>
    <property type="match status" value="1"/>
</dbReference>
<gene>
    <name evidence="2" type="ORF">EDC19_0785</name>
</gene>
<dbReference type="AlphaFoldDB" id="A0A4R1MYY1"/>
<feature type="transmembrane region" description="Helical" evidence="1">
    <location>
        <begin position="27"/>
        <end position="44"/>
    </location>
</feature>
<protein>
    <submittedName>
        <fullName evidence="2">Stage III sporulation protein AD</fullName>
    </submittedName>
</protein>
<sequence length="127" mass="13945">MNITQITIIGIVAVLLAIQFKNKNQEYGMYISLATAIIIFYFAVDKLDVIVETINGIQNNITISNLYIDILLKIIGIAYIAEFGSQLCKDAGYSAIASQIEIVGKLSILFVSLPILLSVIDTITLFL</sequence>
<reference evidence="2 3" key="1">
    <citation type="submission" date="2019-03" db="EMBL/GenBank/DDBJ databases">
        <title>Genomic Encyclopedia of Type Strains, Phase IV (KMG-IV): sequencing the most valuable type-strain genomes for metagenomic binning, comparative biology and taxonomic classification.</title>
        <authorList>
            <person name="Goeker M."/>
        </authorList>
    </citation>
    <scope>NUCLEOTIDE SEQUENCE [LARGE SCALE GENOMIC DNA]</scope>
    <source>
        <strain evidence="2 3">DSM 24176</strain>
    </source>
</reference>
<dbReference type="RefSeq" id="WP_132280804.1">
    <property type="nucleotide sequence ID" value="NZ_SMGQ01000011.1"/>
</dbReference>